<organism evidence="1">
    <name type="scientific">uncultured actinobacterium HF0130_15N16</name>
    <dbReference type="NCBI Taxonomy" id="723601"/>
    <lineage>
        <taxon>Bacteria</taxon>
        <taxon>Bacillati</taxon>
        <taxon>Actinomycetota</taxon>
        <taxon>Actinomycetes</taxon>
        <taxon>marine Actinobacteria clade</taxon>
        <taxon>environmental samples</taxon>
    </lineage>
</organism>
<protein>
    <submittedName>
        <fullName evidence="1">Predicted sugar phosphatases of the HAD superfamily</fullName>
    </submittedName>
</protein>
<dbReference type="Pfam" id="PF13242">
    <property type="entry name" value="Hydrolase_like"/>
    <property type="match status" value="1"/>
</dbReference>
<dbReference type="PANTHER" id="PTHR19288">
    <property type="entry name" value="4-NITROPHENYLPHOSPHATASE-RELATED"/>
    <property type="match status" value="1"/>
</dbReference>
<proteinExistence type="predicted"/>
<dbReference type="InterPro" id="IPR023214">
    <property type="entry name" value="HAD_sf"/>
</dbReference>
<dbReference type="PANTHER" id="PTHR19288:SF46">
    <property type="entry name" value="HALOACID DEHALOGENASE-LIKE HYDROLASE DOMAIN-CONTAINING PROTEIN 2"/>
    <property type="match status" value="1"/>
</dbReference>
<dbReference type="AlphaFoldDB" id="E7C2Q1"/>
<dbReference type="EMBL" id="GU567964">
    <property type="protein sequence ID" value="ADI21725.1"/>
    <property type="molecule type" value="Genomic_DNA"/>
</dbReference>
<dbReference type="GO" id="GO:0016791">
    <property type="term" value="F:phosphatase activity"/>
    <property type="evidence" value="ECO:0007669"/>
    <property type="project" value="TreeGrafter"/>
</dbReference>
<accession>E7C2Q1</accession>
<dbReference type="SUPFAM" id="SSF56784">
    <property type="entry name" value="HAD-like"/>
    <property type="match status" value="1"/>
</dbReference>
<dbReference type="InterPro" id="IPR036412">
    <property type="entry name" value="HAD-like_sf"/>
</dbReference>
<sequence>MLDEAQEDVLFVTNFSALTLREAEKKLEDCGIGAVGRVLTSAMAAASLVEAGERVLVCAGAGVSEAVEARGAVALNPSNAADASSPIDAVIVGFHQDFNFERLAVSARAIHDGARLISTNIDPTYPTPDGLLPGNGALTAAIATAGKVEAQVAGKPYAPIAELVLQQLGLERGNKESIVVGDLPATDGMLAVELGFDFGLVLSGVTSSDQARSSFPAPHAVAANLELMVEQRLT</sequence>
<name>E7C2Q1_9ACTN</name>
<dbReference type="Gene3D" id="3.40.50.1000">
    <property type="entry name" value="HAD superfamily/HAD-like"/>
    <property type="match status" value="2"/>
</dbReference>
<reference evidence="1" key="1">
    <citation type="submission" date="2010-01" db="EMBL/GenBank/DDBJ databases">
        <title>Genome fragments of uncultured bacteria from the North Pacific subtropical Gyre.</title>
        <authorList>
            <person name="Pham V.D."/>
            <person name="Delong E.F."/>
        </authorList>
    </citation>
    <scope>NUCLEOTIDE SEQUENCE</scope>
</reference>
<dbReference type="GO" id="GO:0005737">
    <property type="term" value="C:cytoplasm"/>
    <property type="evidence" value="ECO:0007669"/>
    <property type="project" value="TreeGrafter"/>
</dbReference>
<evidence type="ECO:0000313" key="1">
    <source>
        <dbReference type="EMBL" id="ADI21725.1"/>
    </source>
</evidence>